<evidence type="ECO:0000313" key="3">
    <source>
        <dbReference type="Proteomes" id="UP000257109"/>
    </source>
</evidence>
<keyword evidence="3" id="KW-1185">Reference proteome</keyword>
<feature type="region of interest" description="Disordered" evidence="1">
    <location>
        <begin position="168"/>
        <end position="234"/>
    </location>
</feature>
<feature type="non-terminal residue" evidence="2">
    <location>
        <position position="1"/>
    </location>
</feature>
<accession>A0A371EF79</accession>
<evidence type="ECO:0000313" key="2">
    <source>
        <dbReference type="EMBL" id="RDX64604.1"/>
    </source>
</evidence>
<comment type="caution">
    <text evidence="2">The sequence shown here is derived from an EMBL/GenBank/DDBJ whole genome shotgun (WGS) entry which is preliminary data.</text>
</comment>
<dbReference type="OrthoDB" id="1723412at2759"/>
<gene>
    <name evidence="2" type="ORF">CR513_56821</name>
</gene>
<dbReference type="EMBL" id="QJKJ01014304">
    <property type="protein sequence ID" value="RDX64604.1"/>
    <property type="molecule type" value="Genomic_DNA"/>
</dbReference>
<sequence>MWKYNAFEGTKTKIDVHAETLSMVFRDTYIEFNIFEALKHPTEDHSTFSLDAIDGLMEEYFRLGTSIASLVSFVDKIDVINEFCIMPTRINSEILPYTLPFSYSGDVIFEFPRPSQYPKLHTSNNSKPGVLVIITLMRAESDSRIGFLEDKRTVFDFCIRESADTNSINPNKASIVPSSRQEAPSDLSKQTKAMSDSENLDSLSGRASQPTPPNQEYISPQPQATELKPFPEHLNYAYLEEN</sequence>
<dbReference type="AlphaFoldDB" id="A0A371EF79"/>
<evidence type="ECO:0000256" key="1">
    <source>
        <dbReference type="SAM" id="MobiDB-lite"/>
    </source>
</evidence>
<dbReference type="Proteomes" id="UP000257109">
    <property type="component" value="Unassembled WGS sequence"/>
</dbReference>
<organism evidence="2 3">
    <name type="scientific">Mucuna pruriens</name>
    <name type="common">Velvet bean</name>
    <name type="synonym">Dolichos pruriens</name>
    <dbReference type="NCBI Taxonomy" id="157652"/>
    <lineage>
        <taxon>Eukaryota</taxon>
        <taxon>Viridiplantae</taxon>
        <taxon>Streptophyta</taxon>
        <taxon>Embryophyta</taxon>
        <taxon>Tracheophyta</taxon>
        <taxon>Spermatophyta</taxon>
        <taxon>Magnoliopsida</taxon>
        <taxon>eudicotyledons</taxon>
        <taxon>Gunneridae</taxon>
        <taxon>Pentapetalae</taxon>
        <taxon>rosids</taxon>
        <taxon>fabids</taxon>
        <taxon>Fabales</taxon>
        <taxon>Fabaceae</taxon>
        <taxon>Papilionoideae</taxon>
        <taxon>50 kb inversion clade</taxon>
        <taxon>NPAAA clade</taxon>
        <taxon>indigoferoid/millettioid clade</taxon>
        <taxon>Phaseoleae</taxon>
        <taxon>Mucuna</taxon>
    </lineage>
</organism>
<reference evidence="2" key="1">
    <citation type="submission" date="2018-05" db="EMBL/GenBank/DDBJ databases">
        <title>Draft genome of Mucuna pruriens seed.</title>
        <authorList>
            <person name="Nnadi N.E."/>
            <person name="Vos R."/>
            <person name="Hasami M.H."/>
            <person name="Devisetty U.K."/>
            <person name="Aguiy J.C."/>
        </authorList>
    </citation>
    <scope>NUCLEOTIDE SEQUENCE [LARGE SCALE GENOMIC DNA]</scope>
    <source>
        <strain evidence="2">JCA_2017</strain>
    </source>
</reference>
<proteinExistence type="predicted"/>
<feature type="compositionally biased region" description="Polar residues" evidence="1">
    <location>
        <begin position="168"/>
        <end position="224"/>
    </location>
</feature>
<protein>
    <submittedName>
        <fullName evidence="2">Uncharacterized protein</fullName>
    </submittedName>
</protein>
<name>A0A371EF79_MUCPR</name>